<dbReference type="AlphaFoldDB" id="A0AAE3LRC3"/>
<protein>
    <submittedName>
        <fullName evidence="2">PAS domain-containing protein</fullName>
    </submittedName>
</protein>
<dbReference type="Pfam" id="PF07310">
    <property type="entry name" value="PAS_5"/>
    <property type="match status" value="1"/>
</dbReference>
<comment type="caution">
    <text evidence="2">The sequence shown here is derived from an EMBL/GenBank/DDBJ whole genome shotgun (WGS) entry which is preliminary data.</text>
</comment>
<proteinExistence type="predicted"/>
<gene>
    <name evidence="2" type="ORF">OH136_07270</name>
</gene>
<dbReference type="Proteomes" id="UP001208041">
    <property type="component" value="Unassembled WGS sequence"/>
</dbReference>
<evidence type="ECO:0000256" key="1">
    <source>
        <dbReference type="SAM" id="MobiDB-lite"/>
    </source>
</evidence>
<feature type="compositionally biased region" description="Basic and acidic residues" evidence="1">
    <location>
        <begin position="205"/>
        <end position="218"/>
    </location>
</feature>
<dbReference type="InterPro" id="IPR009922">
    <property type="entry name" value="DUF1457"/>
</dbReference>
<evidence type="ECO:0000313" key="2">
    <source>
        <dbReference type="EMBL" id="MCV6824354.1"/>
    </source>
</evidence>
<name>A0AAE3LRC3_9RHOB</name>
<dbReference type="EMBL" id="JAOYFC010000001">
    <property type="protein sequence ID" value="MCV6824354.1"/>
    <property type="molecule type" value="Genomic_DNA"/>
</dbReference>
<accession>A0AAE3LRC3</accession>
<keyword evidence="3" id="KW-1185">Reference proteome</keyword>
<sequence>MSFGSNENSDGRDHRNPAENVVRFTDLRRRMTDPVITEVRAYWEGLRQGQTVPRRSDVDPRGIQNALEYAFILERIAPRVARIRVAGSHLTDLLGMEVRGMPFTSFFTPSARAEMACALEDVFEGPRIVELTASAERGIGRPPLTARIVLLPLKSDLGDVSRAMGVLVTRGKIGRTPRRFEIDAVETHVIDGSLSTAQSDAGYRAGRDVFEPKPEPERPVAFSEPSVPFERSHTSSVSGTSNKRRRKPFLRLLTFND</sequence>
<dbReference type="RefSeq" id="WP_263953164.1">
    <property type="nucleotide sequence ID" value="NZ_JAOYFC010000001.1"/>
</dbReference>
<evidence type="ECO:0000313" key="3">
    <source>
        <dbReference type="Proteomes" id="UP001208041"/>
    </source>
</evidence>
<feature type="region of interest" description="Disordered" evidence="1">
    <location>
        <begin position="204"/>
        <end position="245"/>
    </location>
</feature>
<reference evidence="2" key="1">
    <citation type="submission" date="2022-10" db="EMBL/GenBank/DDBJ databases">
        <authorList>
            <person name="Yue Y."/>
        </authorList>
    </citation>
    <scope>NUCLEOTIDE SEQUENCE</scope>
    <source>
        <strain evidence="2">Z654</strain>
    </source>
</reference>
<organism evidence="2 3">
    <name type="scientific">Halocynthiibacter halioticoli</name>
    <dbReference type="NCBI Taxonomy" id="2986804"/>
    <lineage>
        <taxon>Bacteria</taxon>
        <taxon>Pseudomonadati</taxon>
        <taxon>Pseudomonadota</taxon>
        <taxon>Alphaproteobacteria</taxon>
        <taxon>Rhodobacterales</taxon>
        <taxon>Paracoccaceae</taxon>
        <taxon>Halocynthiibacter</taxon>
    </lineage>
</organism>